<sequence length="782" mass="86233">MKSLLKVAIFSFPLILWGASIRQTIEVNPGEITFQTARGYDVITVPGCDYISTPGHPHLPVKSVYVLLPADAELADFRITGMKTEKIDGRFHIYPAQHQIPLLKGLTRDFTPPDEAIYTSENPYPAVPLEFVKTGNLGGYRVAAFRFYPLYYIPKKGELYLCRELDFEVDFKAGHGAKAVRRSETAERIYRSLISHLVVNPEDIERFAPKIRDIGQLEYLIITDEAYRDAFEPLIAWKTRKGFMGAIRTVSWIDSHYSGYDLAEKIRNYLKIAHADSGVTWVLIGGDTDIVPARKAYVYAEGYTDYAPSDLYYSDLDGTWDADGDHIYGEVADSLDLFPDVYVGRAPVNSLSEAQTFVSKVLNYEKNPPLDYETDMLFMAEELWTGCSGHVSKEIIDTNYVPDYFDITKLYEVNGNLNHANAISELNEGKAYINHSGHANYNVLSIAQSTLTPADFDGLVNDARQGLFYSIGCWSAALDRDCIAEHFVNNPDGGGIAYVGNSRYGFGDPDNPGQGTSELYDQTFFKALFDDGEYRAGVTHVASKLYYRTGAMVDGETRWCYLDLNLLGDPELPLWTNAPSTMLVNLPSTLYIGQNSLVVTVSQGAQPIENALVCAYKEGEVHETGYTNSGGQVILQVDPASLGYMKVTVTARDFLPFEDSIQVIPPEGPYVTHIAHTLDDDDIPPSSGDGDGSANPGERIEITIAVKNFGMEDACGVSGTLSLSNPFAALIDSDVTFGDIPSGDTALSQEPCVLQIQGNCPDNEVITLSLVLEDTLGNSWES</sequence>
<evidence type="ECO:0000256" key="1">
    <source>
        <dbReference type="ARBA" id="ARBA00022729"/>
    </source>
</evidence>
<dbReference type="AlphaFoldDB" id="A0A7C1BHS9"/>
<dbReference type="Gene3D" id="3.40.50.1460">
    <property type="match status" value="1"/>
</dbReference>
<dbReference type="Pfam" id="PF08126">
    <property type="entry name" value="Propeptide_C25"/>
    <property type="match status" value="1"/>
</dbReference>
<keyword evidence="1" id="KW-0732">Signal</keyword>
<name>A0A7C1BHS9_UNCW3</name>
<dbReference type="InterPro" id="IPR001769">
    <property type="entry name" value="Gingipain"/>
</dbReference>
<dbReference type="GO" id="GO:0004197">
    <property type="term" value="F:cysteine-type endopeptidase activity"/>
    <property type="evidence" value="ECO:0007669"/>
    <property type="project" value="InterPro"/>
</dbReference>
<dbReference type="InterPro" id="IPR012600">
    <property type="entry name" value="Propeptide_C25"/>
</dbReference>
<protein>
    <recommendedName>
        <fullName evidence="5">Gingipain domain-containing protein</fullName>
    </recommendedName>
</protein>
<comment type="caution">
    <text evidence="4">The sequence shown here is derived from an EMBL/GenBank/DDBJ whole genome shotgun (WGS) entry which is preliminary data.</text>
</comment>
<evidence type="ECO:0000259" key="2">
    <source>
        <dbReference type="Pfam" id="PF01364"/>
    </source>
</evidence>
<dbReference type="InterPro" id="IPR029031">
    <property type="entry name" value="Gingipain_N_sf"/>
</dbReference>
<dbReference type="InterPro" id="IPR029030">
    <property type="entry name" value="Caspase-like_dom_sf"/>
</dbReference>
<dbReference type="Gene3D" id="2.60.40.3800">
    <property type="match status" value="1"/>
</dbReference>
<organism evidence="4">
    <name type="scientific">candidate division WOR-3 bacterium</name>
    <dbReference type="NCBI Taxonomy" id="2052148"/>
    <lineage>
        <taxon>Bacteria</taxon>
        <taxon>Bacteria division WOR-3</taxon>
    </lineage>
</organism>
<feature type="non-terminal residue" evidence="4">
    <location>
        <position position="782"/>
    </location>
</feature>
<gene>
    <name evidence="4" type="ORF">ENG67_06980</name>
</gene>
<dbReference type="Pfam" id="PF01364">
    <property type="entry name" value="Peptidase_C25"/>
    <property type="match status" value="1"/>
</dbReference>
<accession>A0A7C1BHS9</accession>
<dbReference type="GO" id="GO:0006508">
    <property type="term" value="P:proteolysis"/>
    <property type="evidence" value="ECO:0007669"/>
    <property type="project" value="InterPro"/>
</dbReference>
<feature type="domain" description="Gingipain propeptide" evidence="3">
    <location>
        <begin position="38"/>
        <end position="176"/>
    </location>
</feature>
<dbReference type="InterPro" id="IPR013783">
    <property type="entry name" value="Ig-like_fold"/>
</dbReference>
<evidence type="ECO:0000259" key="3">
    <source>
        <dbReference type="Pfam" id="PF08126"/>
    </source>
</evidence>
<evidence type="ECO:0000313" key="4">
    <source>
        <dbReference type="EMBL" id="HDM90932.1"/>
    </source>
</evidence>
<dbReference type="Proteomes" id="UP000885931">
    <property type="component" value="Unassembled WGS sequence"/>
</dbReference>
<dbReference type="Gene3D" id="2.60.40.10">
    <property type="entry name" value="Immunoglobulins"/>
    <property type="match status" value="1"/>
</dbReference>
<reference evidence="4" key="1">
    <citation type="journal article" date="2020" name="mSystems">
        <title>Genome- and Community-Level Interaction Insights into Carbon Utilization and Element Cycling Functions of Hydrothermarchaeota in Hydrothermal Sediment.</title>
        <authorList>
            <person name="Zhou Z."/>
            <person name="Liu Y."/>
            <person name="Xu W."/>
            <person name="Pan J."/>
            <person name="Luo Z.H."/>
            <person name="Li M."/>
        </authorList>
    </citation>
    <scope>NUCLEOTIDE SEQUENCE [LARGE SCALE GENOMIC DNA]</scope>
    <source>
        <strain evidence="4">HyVt-237</strain>
    </source>
</reference>
<dbReference type="SUPFAM" id="SSF52129">
    <property type="entry name" value="Caspase-like"/>
    <property type="match status" value="1"/>
</dbReference>
<proteinExistence type="predicted"/>
<evidence type="ECO:0008006" key="5">
    <source>
        <dbReference type="Google" id="ProtNLM"/>
    </source>
</evidence>
<feature type="domain" description="Gingipain" evidence="2">
    <location>
        <begin position="219"/>
        <end position="574"/>
    </location>
</feature>
<dbReference type="InterPro" id="IPR038490">
    <property type="entry name" value="Gingipain_propep_sf"/>
</dbReference>
<dbReference type="Gene3D" id="3.40.50.10390">
    <property type="entry name" value="Gingipain r, domain 1"/>
    <property type="match status" value="1"/>
</dbReference>
<dbReference type="EMBL" id="DRBW01000256">
    <property type="protein sequence ID" value="HDM90932.1"/>
    <property type="molecule type" value="Genomic_DNA"/>
</dbReference>